<name>A0A8D9F4L4_9HEMI</name>
<accession>A0A8D9F4L4</accession>
<evidence type="ECO:0000256" key="1">
    <source>
        <dbReference type="SAM" id="SignalP"/>
    </source>
</evidence>
<sequence length="127" mass="13872">MMTLVFKLLLAVLAIVLLVSRCESVFTIQLGPDIWNTTDDPPGDLCRNGSTSCPKFNLHQAQLVCGETVQNWPQAAGVRYTSITSAKCMNQTCHVEVATDEKSIHGSVNCLSSVTSYNLCQCTNFQV</sequence>
<dbReference type="AlphaFoldDB" id="A0A8D9F4L4"/>
<dbReference type="EMBL" id="HBUF01087091">
    <property type="protein sequence ID" value="CAG6634632.1"/>
    <property type="molecule type" value="Transcribed_RNA"/>
</dbReference>
<feature type="signal peptide" evidence="1">
    <location>
        <begin position="1"/>
        <end position="24"/>
    </location>
</feature>
<organism evidence="2">
    <name type="scientific">Cacopsylla melanoneura</name>
    <dbReference type="NCBI Taxonomy" id="428564"/>
    <lineage>
        <taxon>Eukaryota</taxon>
        <taxon>Metazoa</taxon>
        <taxon>Ecdysozoa</taxon>
        <taxon>Arthropoda</taxon>
        <taxon>Hexapoda</taxon>
        <taxon>Insecta</taxon>
        <taxon>Pterygota</taxon>
        <taxon>Neoptera</taxon>
        <taxon>Paraneoptera</taxon>
        <taxon>Hemiptera</taxon>
        <taxon>Sternorrhyncha</taxon>
        <taxon>Psylloidea</taxon>
        <taxon>Psyllidae</taxon>
        <taxon>Psyllinae</taxon>
        <taxon>Cacopsylla</taxon>
    </lineage>
</organism>
<feature type="chain" id="PRO_5036262994" evidence="1">
    <location>
        <begin position="25"/>
        <end position="127"/>
    </location>
</feature>
<dbReference type="EMBL" id="HBUF01605703">
    <property type="protein sequence ID" value="CAG6777448.1"/>
    <property type="molecule type" value="Transcribed_RNA"/>
</dbReference>
<protein>
    <submittedName>
        <fullName evidence="2">Uncharacterized protein</fullName>
    </submittedName>
</protein>
<evidence type="ECO:0000313" key="2">
    <source>
        <dbReference type="EMBL" id="CAG6777448.1"/>
    </source>
</evidence>
<keyword evidence="1" id="KW-0732">Signal</keyword>
<proteinExistence type="predicted"/>
<reference evidence="2" key="1">
    <citation type="submission" date="2021-05" db="EMBL/GenBank/DDBJ databases">
        <authorList>
            <person name="Alioto T."/>
            <person name="Alioto T."/>
            <person name="Gomez Garrido J."/>
        </authorList>
    </citation>
    <scope>NUCLEOTIDE SEQUENCE</scope>
</reference>